<keyword evidence="3" id="KW-1185">Reference proteome</keyword>
<dbReference type="AlphaFoldDB" id="A0A9Q0ID02"/>
<organism evidence="2 3">
    <name type="scientific">Muraenolepis orangiensis</name>
    <name type="common">Patagonian moray cod</name>
    <dbReference type="NCBI Taxonomy" id="630683"/>
    <lineage>
        <taxon>Eukaryota</taxon>
        <taxon>Metazoa</taxon>
        <taxon>Chordata</taxon>
        <taxon>Craniata</taxon>
        <taxon>Vertebrata</taxon>
        <taxon>Euteleostomi</taxon>
        <taxon>Actinopterygii</taxon>
        <taxon>Neopterygii</taxon>
        <taxon>Teleostei</taxon>
        <taxon>Neoteleostei</taxon>
        <taxon>Acanthomorphata</taxon>
        <taxon>Zeiogadaria</taxon>
        <taxon>Gadariae</taxon>
        <taxon>Gadiformes</taxon>
        <taxon>Muraenolepidoidei</taxon>
        <taxon>Muraenolepididae</taxon>
        <taxon>Muraenolepis</taxon>
    </lineage>
</organism>
<proteinExistence type="predicted"/>
<evidence type="ECO:0000313" key="2">
    <source>
        <dbReference type="EMBL" id="KAJ3593158.1"/>
    </source>
</evidence>
<name>A0A9Q0ID02_9TELE</name>
<gene>
    <name evidence="2" type="ORF">NHX12_005494</name>
</gene>
<dbReference type="Proteomes" id="UP001148018">
    <property type="component" value="Unassembled WGS sequence"/>
</dbReference>
<evidence type="ECO:0000256" key="1">
    <source>
        <dbReference type="SAM" id="MobiDB-lite"/>
    </source>
</evidence>
<comment type="caution">
    <text evidence="2">The sequence shown here is derived from an EMBL/GenBank/DDBJ whole genome shotgun (WGS) entry which is preliminary data.</text>
</comment>
<feature type="region of interest" description="Disordered" evidence="1">
    <location>
        <begin position="36"/>
        <end position="67"/>
    </location>
</feature>
<reference evidence="2" key="1">
    <citation type="submission" date="2022-07" db="EMBL/GenBank/DDBJ databases">
        <title>Chromosome-level genome of Muraenolepis orangiensis.</title>
        <authorList>
            <person name="Kim J."/>
        </authorList>
    </citation>
    <scope>NUCLEOTIDE SEQUENCE</scope>
    <source>
        <strain evidence="2">KU_S4_2022</strain>
        <tissue evidence="2">Muscle</tissue>
    </source>
</reference>
<sequence length="67" mass="7241">MYVWALRSARSFQQQIASEVPPLVVLITPRRIVQPLQPAGLRAPSGRNGRPTTAGLYRPGAPQGPPP</sequence>
<protein>
    <submittedName>
        <fullName evidence="2">Uncharacterized protein</fullName>
    </submittedName>
</protein>
<accession>A0A9Q0ID02</accession>
<evidence type="ECO:0000313" key="3">
    <source>
        <dbReference type="Proteomes" id="UP001148018"/>
    </source>
</evidence>
<dbReference type="EMBL" id="JANIIK010000112">
    <property type="protein sequence ID" value="KAJ3593158.1"/>
    <property type="molecule type" value="Genomic_DNA"/>
</dbReference>